<keyword evidence="3" id="KW-1185">Reference proteome</keyword>
<organism evidence="2 3">
    <name type="scientific">Gonapodya prolifera (strain JEL478)</name>
    <name type="common">Monoblepharis prolifera</name>
    <dbReference type="NCBI Taxonomy" id="1344416"/>
    <lineage>
        <taxon>Eukaryota</taxon>
        <taxon>Fungi</taxon>
        <taxon>Fungi incertae sedis</taxon>
        <taxon>Chytridiomycota</taxon>
        <taxon>Chytridiomycota incertae sedis</taxon>
        <taxon>Monoblepharidomycetes</taxon>
        <taxon>Monoblepharidales</taxon>
        <taxon>Gonapodyaceae</taxon>
        <taxon>Gonapodya</taxon>
    </lineage>
</organism>
<proteinExistence type="predicted"/>
<dbReference type="Proteomes" id="UP000070544">
    <property type="component" value="Unassembled WGS sequence"/>
</dbReference>
<sequence length="353" mass="38795">MYQEVYNRELRCPHAFSSVEDFIASLNGFGVINGEWATISYHLRDHSMHQQYIASRKRSHSATSPIVAPAPIKIPKHQDPTVFHAPNTLGTTRDRVPPMLQISTNPAIAPYSTVASALGLMTLSSPTKETFGTSLPTPQSTTVPAPRSPTDAMSSILKSPLLLSFLLSHIPTTAPGLSLNELNDLFHSAVYNQSPPDGLSALVDLTRYLESVKDDIVIEKVNPSDMSSWRVTRKMKHRWEYASLPVTPVSPVGPPPQVFQNVLYPFVTASPQNSHSNSVQGSCGMNVPGLLMPWAIQPIVRNSELITNNIKQYPINDILPFRGELNSPDPDVEASSFLRMMMDSVIDQTASNV</sequence>
<dbReference type="EMBL" id="KQ965741">
    <property type="protein sequence ID" value="KXS18580.1"/>
    <property type="molecule type" value="Genomic_DNA"/>
</dbReference>
<feature type="region of interest" description="Disordered" evidence="1">
    <location>
        <begin position="129"/>
        <end position="151"/>
    </location>
</feature>
<dbReference type="OrthoDB" id="410307at2759"/>
<evidence type="ECO:0000313" key="3">
    <source>
        <dbReference type="Proteomes" id="UP000070544"/>
    </source>
</evidence>
<name>A0A139APB1_GONPJ</name>
<dbReference type="AlphaFoldDB" id="A0A139APB1"/>
<protein>
    <submittedName>
        <fullName evidence="2">Uncharacterized protein</fullName>
    </submittedName>
</protein>
<gene>
    <name evidence="2" type="ORF">M427DRAFT_195109</name>
</gene>
<accession>A0A139APB1</accession>
<reference evidence="2 3" key="1">
    <citation type="journal article" date="2015" name="Genome Biol. Evol.">
        <title>Phylogenomic analyses indicate that early fungi evolved digesting cell walls of algal ancestors of land plants.</title>
        <authorList>
            <person name="Chang Y."/>
            <person name="Wang S."/>
            <person name="Sekimoto S."/>
            <person name="Aerts A.L."/>
            <person name="Choi C."/>
            <person name="Clum A."/>
            <person name="LaButti K.M."/>
            <person name="Lindquist E.A."/>
            <person name="Yee Ngan C."/>
            <person name="Ohm R.A."/>
            <person name="Salamov A.A."/>
            <person name="Grigoriev I.V."/>
            <person name="Spatafora J.W."/>
            <person name="Berbee M.L."/>
        </authorList>
    </citation>
    <scope>NUCLEOTIDE SEQUENCE [LARGE SCALE GENOMIC DNA]</scope>
    <source>
        <strain evidence="2 3">JEL478</strain>
    </source>
</reference>
<feature type="compositionally biased region" description="Polar residues" evidence="1">
    <location>
        <begin position="129"/>
        <end position="143"/>
    </location>
</feature>
<evidence type="ECO:0000313" key="2">
    <source>
        <dbReference type="EMBL" id="KXS18580.1"/>
    </source>
</evidence>
<evidence type="ECO:0000256" key="1">
    <source>
        <dbReference type="SAM" id="MobiDB-lite"/>
    </source>
</evidence>